<sequence>HDGALLECKFFHKPRYRDHNTGANVGGSTPSPPPIVGSTPPVYQSTPSPVIASNASTPIEPVATSPSTHIPGTHSTSAVNHNHVQDEENVLHSEEEVPSVGDHAARGRYKGRVYGVGHVDSSDDCVESYLQQTEVCSSQKADSHNISQLTQRLESSEQRLESSEEKIRMMSSQFESIQAFIGVVLQYLPPPAVAAAQNILQQLINQDNGDQEKVAEPNTEQQNQDQQKDADDDYMDY</sequence>
<organism evidence="3 4">
    <name type="scientific">Sphenostylis stenocarpa</name>
    <dbReference type="NCBI Taxonomy" id="92480"/>
    <lineage>
        <taxon>Eukaryota</taxon>
        <taxon>Viridiplantae</taxon>
        <taxon>Streptophyta</taxon>
        <taxon>Embryophyta</taxon>
        <taxon>Tracheophyta</taxon>
        <taxon>Spermatophyta</taxon>
        <taxon>Magnoliopsida</taxon>
        <taxon>eudicotyledons</taxon>
        <taxon>Gunneridae</taxon>
        <taxon>Pentapetalae</taxon>
        <taxon>rosids</taxon>
        <taxon>fabids</taxon>
        <taxon>Fabales</taxon>
        <taxon>Fabaceae</taxon>
        <taxon>Papilionoideae</taxon>
        <taxon>50 kb inversion clade</taxon>
        <taxon>NPAAA clade</taxon>
        <taxon>indigoferoid/millettioid clade</taxon>
        <taxon>Phaseoleae</taxon>
        <taxon>Sphenostylis</taxon>
    </lineage>
</organism>
<feature type="coiled-coil region" evidence="1">
    <location>
        <begin position="146"/>
        <end position="173"/>
    </location>
</feature>
<feature type="non-terminal residue" evidence="3">
    <location>
        <position position="1"/>
    </location>
</feature>
<evidence type="ECO:0000313" key="4">
    <source>
        <dbReference type="Proteomes" id="UP001189624"/>
    </source>
</evidence>
<keyword evidence="4" id="KW-1185">Reference proteome</keyword>
<dbReference type="Gramene" id="rna-AYBTSS11_LOCUS30516">
    <property type="protein sequence ID" value="CAJ1978324.1"/>
    <property type="gene ID" value="gene-AYBTSS11_LOCUS30516"/>
</dbReference>
<evidence type="ECO:0000256" key="1">
    <source>
        <dbReference type="SAM" id="Coils"/>
    </source>
</evidence>
<evidence type="ECO:0000256" key="2">
    <source>
        <dbReference type="SAM" id="MobiDB-lite"/>
    </source>
</evidence>
<dbReference type="EMBL" id="OY731408">
    <property type="protein sequence ID" value="CAJ1978324.1"/>
    <property type="molecule type" value="Genomic_DNA"/>
</dbReference>
<reference evidence="3" key="1">
    <citation type="submission" date="2023-10" db="EMBL/GenBank/DDBJ databases">
        <authorList>
            <person name="Domelevo Entfellner J.-B."/>
        </authorList>
    </citation>
    <scope>NUCLEOTIDE SEQUENCE</scope>
</reference>
<feature type="region of interest" description="Disordered" evidence="2">
    <location>
        <begin position="207"/>
        <end position="237"/>
    </location>
</feature>
<protein>
    <submittedName>
        <fullName evidence="3">Uncharacterized protein</fullName>
    </submittedName>
</protein>
<evidence type="ECO:0000313" key="3">
    <source>
        <dbReference type="EMBL" id="CAJ1978324.1"/>
    </source>
</evidence>
<accession>A0AA86W4C9</accession>
<proteinExistence type="predicted"/>
<gene>
    <name evidence="3" type="ORF">AYBTSS11_LOCUS30516</name>
</gene>
<dbReference type="Proteomes" id="UP001189624">
    <property type="component" value="Chromosome 11"/>
</dbReference>
<dbReference type="AlphaFoldDB" id="A0AA86W4C9"/>
<keyword evidence="1" id="KW-0175">Coiled coil</keyword>
<name>A0AA86W4C9_9FABA</name>